<accession>A0A6G1KG37</accession>
<reference evidence="1" key="1">
    <citation type="journal article" date="2020" name="Stud. Mycol.">
        <title>101 Dothideomycetes genomes: a test case for predicting lifestyles and emergence of pathogens.</title>
        <authorList>
            <person name="Haridas S."/>
            <person name="Albert R."/>
            <person name="Binder M."/>
            <person name="Bloem J."/>
            <person name="Labutti K."/>
            <person name="Salamov A."/>
            <person name="Andreopoulos B."/>
            <person name="Baker S."/>
            <person name="Barry K."/>
            <person name="Bills G."/>
            <person name="Bluhm B."/>
            <person name="Cannon C."/>
            <person name="Castanera R."/>
            <person name="Culley D."/>
            <person name="Daum C."/>
            <person name="Ezra D."/>
            <person name="Gonzalez J."/>
            <person name="Henrissat B."/>
            <person name="Kuo A."/>
            <person name="Liang C."/>
            <person name="Lipzen A."/>
            <person name="Lutzoni F."/>
            <person name="Magnuson J."/>
            <person name="Mondo S."/>
            <person name="Nolan M."/>
            <person name="Ohm R."/>
            <person name="Pangilinan J."/>
            <person name="Park H.-J."/>
            <person name="Ramirez L."/>
            <person name="Alfaro M."/>
            <person name="Sun H."/>
            <person name="Tritt A."/>
            <person name="Yoshinaga Y."/>
            <person name="Zwiers L.-H."/>
            <person name="Turgeon B."/>
            <person name="Goodwin S."/>
            <person name="Spatafora J."/>
            <person name="Crous P."/>
            <person name="Grigoriev I."/>
        </authorList>
    </citation>
    <scope>NUCLEOTIDE SEQUENCE</scope>
    <source>
        <strain evidence="1">CBS 279.74</strain>
    </source>
</reference>
<organism evidence="1 2">
    <name type="scientific">Pleomassaria siparia CBS 279.74</name>
    <dbReference type="NCBI Taxonomy" id="1314801"/>
    <lineage>
        <taxon>Eukaryota</taxon>
        <taxon>Fungi</taxon>
        <taxon>Dikarya</taxon>
        <taxon>Ascomycota</taxon>
        <taxon>Pezizomycotina</taxon>
        <taxon>Dothideomycetes</taxon>
        <taxon>Pleosporomycetidae</taxon>
        <taxon>Pleosporales</taxon>
        <taxon>Pleomassariaceae</taxon>
        <taxon>Pleomassaria</taxon>
    </lineage>
</organism>
<gene>
    <name evidence="1" type="ORF">K504DRAFT_500448</name>
</gene>
<proteinExistence type="predicted"/>
<evidence type="ECO:0000313" key="2">
    <source>
        <dbReference type="Proteomes" id="UP000799428"/>
    </source>
</evidence>
<dbReference type="EMBL" id="MU005767">
    <property type="protein sequence ID" value="KAF2711809.1"/>
    <property type="molecule type" value="Genomic_DNA"/>
</dbReference>
<sequence>MASPHERVTRLGFEESQETSSVSAGLEIMLNDIHALFVRLTINNGGPWLPEGVNPAEHMLNVQYQVPYSGQLQFTYCDATSIPTVLENAIVFVHLSPKLCSVLAP</sequence>
<evidence type="ECO:0000313" key="1">
    <source>
        <dbReference type="EMBL" id="KAF2711809.1"/>
    </source>
</evidence>
<dbReference type="Proteomes" id="UP000799428">
    <property type="component" value="Unassembled WGS sequence"/>
</dbReference>
<protein>
    <submittedName>
        <fullName evidence="1">Uncharacterized protein</fullName>
    </submittedName>
</protein>
<keyword evidence="2" id="KW-1185">Reference proteome</keyword>
<dbReference type="AlphaFoldDB" id="A0A6G1KG37"/>
<name>A0A6G1KG37_9PLEO</name>